<proteinExistence type="predicted"/>
<reference evidence="1 2" key="1">
    <citation type="submission" date="2013-11" db="EMBL/GenBank/DDBJ databases">
        <title>Genome sequencing of Stegodyphus mimosarum.</title>
        <authorList>
            <person name="Bechsgaard J."/>
        </authorList>
    </citation>
    <scope>NUCLEOTIDE SEQUENCE [LARGE SCALE GENOMIC DNA]</scope>
</reference>
<dbReference type="PANTHER" id="PTHR46060">
    <property type="entry name" value="MARINER MOS1 TRANSPOSASE-LIKE PROTEIN"/>
    <property type="match status" value="1"/>
</dbReference>
<sequence length="118" mass="13229">MSGVDATASKIDHRTVIKSLTLEGCNQVDIHRRMVAVYGDTCVSKPIVKRWARMFTEGRQETMDLPQPNQEQKVVADKLITNTDMPIKANQHLNIRGIANELHISNGNVHNIVSNILK</sequence>
<evidence type="ECO:0000313" key="1">
    <source>
        <dbReference type="EMBL" id="KFM78840.1"/>
    </source>
</evidence>
<gene>
    <name evidence="1" type="ORF">X975_25754</name>
</gene>
<feature type="non-terminal residue" evidence="1">
    <location>
        <position position="118"/>
    </location>
</feature>
<organism evidence="1 2">
    <name type="scientific">Stegodyphus mimosarum</name>
    <name type="common">African social velvet spider</name>
    <dbReference type="NCBI Taxonomy" id="407821"/>
    <lineage>
        <taxon>Eukaryota</taxon>
        <taxon>Metazoa</taxon>
        <taxon>Ecdysozoa</taxon>
        <taxon>Arthropoda</taxon>
        <taxon>Chelicerata</taxon>
        <taxon>Arachnida</taxon>
        <taxon>Araneae</taxon>
        <taxon>Araneomorphae</taxon>
        <taxon>Entelegynae</taxon>
        <taxon>Eresoidea</taxon>
        <taxon>Eresidae</taxon>
        <taxon>Stegodyphus</taxon>
    </lineage>
</organism>
<dbReference type="EMBL" id="KK120694">
    <property type="protein sequence ID" value="KFM78840.1"/>
    <property type="molecule type" value="Genomic_DNA"/>
</dbReference>
<accession>A0A087UNA1</accession>
<keyword evidence="2" id="KW-1185">Reference proteome</keyword>
<dbReference type="PANTHER" id="PTHR46060:SF1">
    <property type="entry name" value="MARINER MOS1 TRANSPOSASE-LIKE PROTEIN"/>
    <property type="match status" value="1"/>
</dbReference>
<dbReference type="InterPro" id="IPR052709">
    <property type="entry name" value="Transposase-MT_Hybrid"/>
</dbReference>
<evidence type="ECO:0008006" key="3">
    <source>
        <dbReference type="Google" id="ProtNLM"/>
    </source>
</evidence>
<dbReference type="Proteomes" id="UP000054359">
    <property type="component" value="Unassembled WGS sequence"/>
</dbReference>
<dbReference type="OMA" id="QKEIAHA"/>
<name>A0A087UNA1_STEMI</name>
<dbReference type="OrthoDB" id="10017160at2759"/>
<protein>
    <recommendedName>
        <fullName evidence="3">Mos1 transposase HTH domain-containing protein</fullName>
    </recommendedName>
</protein>
<dbReference type="AlphaFoldDB" id="A0A087UNA1"/>
<evidence type="ECO:0000313" key="2">
    <source>
        <dbReference type="Proteomes" id="UP000054359"/>
    </source>
</evidence>